<feature type="region of interest" description="Disordered" evidence="1">
    <location>
        <begin position="108"/>
        <end position="136"/>
    </location>
</feature>
<evidence type="ECO:0000313" key="2">
    <source>
        <dbReference type="EMBL" id="GFX99971.1"/>
    </source>
</evidence>
<feature type="compositionally biased region" description="Basic and acidic residues" evidence="1">
    <location>
        <begin position="111"/>
        <end position="131"/>
    </location>
</feature>
<proteinExistence type="predicted"/>
<gene>
    <name evidence="2" type="primary">AVEN_93179_1</name>
    <name evidence="2" type="ORF">TNCV_260081</name>
</gene>
<accession>A0A8X6RQM6</accession>
<dbReference type="AlphaFoldDB" id="A0A8X6RQM6"/>
<protein>
    <submittedName>
        <fullName evidence="2">Integrase_H2C2 domain-containing protein</fullName>
    </submittedName>
</protein>
<sequence length="150" mass="17123">MKETSDIPLCALLKNFKPLDIISNCSSFTKLQRVIAWCKRFIKNARYPLSRTMGPLKSKELSESLQCIIKNIQRTLFSNEIQYLEKGIPLPNSYKLLILHLATGRTKHTRYREGPGNDRGEGSEPGEERKAVAKKTWSKKDTDGRCIVIL</sequence>
<reference evidence="2" key="1">
    <citation type="submission" date="2020-08" db="EMBL/GenBank/DDBJ databases">
        <title>Multicomponent nature underlies the extraordinary mechanical properties of spider dragline silk.</title>
        <authorList>
            <person name="Kono N."/>
            <person name="Nakamura H."/>
            <person name="Mori M."/>
            <person name="Yoshida Y."/>
            <person name="Ohtoshi R."/>
            <person name="Malay A.D."/>
            <person name="Moran D.A.P."/>
            <person name="Tomita M."/>
            <person name="Numata K."/>
            <person name="Arakawa K."/>
        </authorList>
    </citation>
    <scope>NUCLEOTIDE SEQUENCE</scope>
</reference>
<organism evidence="2 3">
    <name type="scientific">Trichonephila clavipes</name>
    <name type="common">Golden silk orbweaver</name>
    <name type="synonym">Nephila clavipes</name>
    <dbReference type="NCBI Taxonomy" id="2585209"/>
    <lineage>
        <taxon>Eukaryota</taxon>
        <taxon>Metazoa</taxon>
        <taxon>Ecdysozoa</taxon>
        <taxon>Arthropoda</taxon>
        <taxon>Chelicerata</taxon>
        <taxon>Arachnida</taxon>
        <taxon>Araneae</taxon>
        <taxon>Araneomorphae</taxon>
        <taxon>Entelegynae</taxon>
        <taxon>Araneoidea</taxon>
        <taxon>Nephilidae</taxon>
        <taxon>Trichonephila</taxon>
    </lineage>
</organism>
<evidence type="ECO:0000256" key="1">
    <source>
        <dbReference type="SAM" id="MobiDB-lite"/>
    </source>
</evidence>
<dbReference type="Proteomes" id="UP000887159">
    <property type="component" value="Unassembled WGS sequence"/>
</dbReference>
<name>A0A8X6RQM6_TRICX</name>
<evidence type="ECO:0000313" key="3">
    <source>
        <dbReference type="Proteomes" id="UP000887159"/>
    </source>
</evidence>
<dbReference type="EMBL" id="BMAU01021215">
    <property type="protein sequence ID" value="GFX99971.1"/>
    <property type="molecule type" value="Genomic_DNA"/>
</dbReference>
<keyword evidence="3" id="KW-1185">Reference proteome</keyword>
<comment type="caution">
    <text evidence="2">The sequence shown here is derived from an EMBL/GenBank/DDBJ whole genome shotgun (WGS) entry which is preliminary data.</text>
</comment>